<dbReference type="AlphaFoldDB" id="A0A0A1M750"/>
<dbReference type="Proteomes" id="UP000040453">
    <property type="component" value="Unassembled WGS sequence"/>
</dbReference>
<name>A0A0A1M750_9BACI</name>
<evidence type="ECO:0000313" key="2">
    <source>
        <dbReference type="EMBL" id="CEI81130.1"/>
    </source>
</evidence>
<proteinExistence type="predicted"/>
<gene>
    <name evidence="2" type="ORF">BN997_00947</name>
</gene>
<accession>A0A0A1M750</accession>
<feature type="transmembrane region" description="Helical" evidence="1">
    <location>
        <begin position="36"/>
        <end position="55"/>
    </location>
</feature>
<feature type="transmembrane region" description="Helical" evidence="1">
    <location>
        <begin position="61"/>
        <end position="86"/>
    </location>
</feature>
<keyword evidence="1" id="KW-0812">Transmembrane</keyword>
<evidence type="ECO:0000256" key="1">
    <source>
        <dbReference type="SAM" id="Phobius"/>
    </source>
</evidence>
<evidence type="ECO:0000313" key="3">
    <source>
        <dbReference type="Proteomes" id="UP000040453"/>
    </source>
</evidence>
<dbReference type="EMBL" id="CDGG01000001">
    <property type="protein sequence ID" value="CEI81130.1"/>
    <property type="molecule type" value="Genomic_DNA"/>
</dbReference>
<sequence>MVEAVITFGAILTAITALISIFLVRMTSKESHAGYYPNLFLALVGILLILVASIAPKVDFAGAGFGGIGIACMFAGAIGFIISAVLDSYKNTAA</sequence>
<keyword evidence="1" id="KW-0472">Membrane</keyword>
<reference evidence="2 3" key="1">
    <citation type="submission" date="2014-11" db="EMBL/GenBank/DDBJ databases">
        <authorList>
            <person name="Urmite Genomes Urmite Genomes"/>
        </authorList>
    </citation>
    <scope>NUCLEOTIDE SEQUENCE [LARGE SCALE GENOMIC DNA]</scope>
    <source>
        <strain evidence="2 3">Oc5</strain>
    </source>
</reference>
<organism evidence="2 3">
    <name type="scientific">Oceanobacillus oncorhynchi</name>
    <dbReference type="NCBI Taxonomy" id="545501"/>
    <lineage>
        <taxon>Bacteria</taxon>
        <taxon>Bacillati</taxon>
        <taxon>Bacillota</taxon>
        <taxon>Bacilli</taxon>
        <taxon>Bacillales</taxon>
        <taxon>Bacillaceae</taxon>
        <taxon>Oceanobacillus</taxon>
    </lineage>
</organism>
<evidence type="ECO:0008006" key="4">
    <source>
        <dbReference type="Google" id="ProtNLM"/>
    </source>
</evidence>
<keyword evidence="3" id="KW-1185">Reference proteome</keyword>
<feature type="transmembrane region" description="Helical" evidence="1">
    <location>
        <begin position="6"/>
        <end position="24"/>
    </location>
</feature>
<dbReference type="RefSeq" id="WP_042530077.1">
    <property type="nucleotide sequence ID" value="NZ_CAXOIH010000010.1"/>
</dbReference>
<keyword evidence="1" id="KW-1133">Transmembrane helix</keyword>
<protein>
    <recommendedName>
        <fullName evidence="4">YesK-like protein</fullName>
    </recommendedName>
</protein>